<comment type="caution">
    <text evidence="2">The sequence shown here is derived from an EMBL/GenBank/DDBJ whole genome shotgun (WGS) entry which is preliminary data.</text>
</comment>
<dbReference type="RefSeq" id="WP_144229178.1">
    <property type="nucleotide sequence ID" value="NZ_CBCRVV010000023.1"/>
</dbReference>
<dbReference type="OrthoDB" id="184515at2"/>
<evidence type="ECO:0000313" key="3">
    <source>
        <dbReference type="Proteomes" id="UP000315648"/>
    </source>
</evidence>
<keyword evidence="1" id="KW-1133">Transmembrane helix</keyword>
<protein>
    <submittedName>
        <fullName evidence="2">Uncharacterized protein</fullName>
    </submittedName>
</protein>
<feature type="transmembrane region" description="Helical" evidence="1">
    <location>
        <begin position="9"/>
        <end position="29"/>
    </location>
</feature>
<gene>
    <name evidence="2" type="ORF">FPL22_05895</name>
</gene>
<sequence length="335" mass="35842">MASFKSNPIYCSVLGVLGLAVLAAGWGIYDRHAASEKSAALLVQKRNELNSLQAVNPAPSEVSKAAVEADLLRTEAALVKMRAELKGSGPFAEALRNTPAPSEPTDVFFNLETFVEKTRQKAEAAKVKIKADERFGFYTYDRTGPDRDLIPQVFKQRQVIEYLVDALIEATPSELLAVNRERPLTKAALAAIAAGQPAPQSSASAANSNSTNNDFFDIDPRISARVPGFVGASAFRLTFVSETESLRVLLNKLASFELPLVVRSVEVEPMPKSQSSAAPVQSNSLSSIFGNAPSSTPAAAPEPKPLVEKVLSKFTVTVELIDLIEAPATEATPTS</sequence>
<accession>A0A556QQB6</accession>
<proteinExistence type="predicted"/>
<reference evidence="2 3" key="1">
    <citation type="submission" date="2019-07" db="EMBL/GenBank/DDBJ databases">
        <title>Description of 53C-WASEF.</title>
        <authorList>
            <person name="Pitt A."/>
            <person name="Hahn M.W."/>
        </authorList>
    </citation>
    <scope>NUCLEOTIDE SEQUENCE [LARGE SCALE GENOMIC DNA]</scope>
    <source>
        <strain evidence="2 3">53C-WASEF</strain>
    </source>
</reference>
<name>A0A556QQB6_9BACT</name>
<keyword evidence="1" id="KW-0472">Membrane</keyword>
<keyword evidence="1" id="KW-0812">Transmembrane</keyword>
<organism evidence="2 3">
    <name type="scientific">Rariglobus hedericola</name>
    <dbReference type="NCBI Taxonomy" id="2597822"/>
    <lineage>
        <taxon>Bacteria</taxon>
        <taxon>Pseudomonadati</taxon>
        <taxon>Verrucomicrobiota</taxon>
        <taxon>Opitutia</taxon>
        <taxon>Opitutales</taxon>
        <taxon>Opitutaceae</taxon>
        <taxon>Rariglobus</taxon>
    </lineage>
</organism>
<dbReference type="EMBL" id="VMBG01000001">
    <property type="protein sequence ID" value="TSJ78837.1"/>
    <property type="molecule type" value="Genomic_DNA"/>
</dbReference>
<evidence type="ECO:0000313" key="2">
    <source>
        <dbReference type="EMBL" id="TSJ78837.1"/>
    </source>
</evidence>
<dbReference type="Proteomes" id="UP000315648">
    <property type="component" value="Unassembled WGS sequence"/>
</dbReference>
<evidence type="ECO:0000256" key="1">
    <source>
        <dbReference type="SAM" id="Phobius"/>
    </source>
</evidence>
<dbReference type="AlphaFoldDB" id="A0A556QQB6"/>
<keyword evidence="3" id="KW-1185">Reference proteome</keyword>